<dbReference type="RefSeq" id="WP_308728223.1">
    <property type="nucleotide sequence ID" value="NZ_JAJEQF010000017.1"/>
</dbReference>
<proteinExistence type="predicted"/>
<dbReference type="NCBIfam" id="TIGR02122">
    <property type="entry name" value="TRAP_TAXI"/>
    <property type="match status" value="1"/>
</dbReference>
<dbReference type="SUPFAM" id="SSF53850">
    <property type="entry name" value="Periplasmic binding protein-like II"/>
    <property type="match status" value="1"/>
</dbReference>
<dbReference type="Pfam" id="PF16868">
    <property type="entry name" value="NMT1_3"/>
    <property type="match status" value="1"/>
</dbReference>
<reference evidence="1 2" key="1">
    <citation type="submission" date="2021-10" db="EMBL/GenBank/DDBJ databases">
        <title>Anaerobic single-cell dispensing facilitates the cultivation of human gut bacteria.</title>
        <authorList>
            <person name="Afrizal A."/>
        </authorList>
    </citation>
    <scope>NUCLEOTIDE SEQUENCE [LARGE SCALE GENOMIC DNA]</scope>
    <source>
        <strain evidence="1 2">CLA-AA-H244</strain>
    </source>
</reference>
<dbReference type="Gene3D" id="3.40.190.10">
    <property type="entry name" value="Periplasmic binding protein-like II"/>
    <property type="match status" value="2"/>
</dbReference>
<sequence>MKKRIGIFLAALLLLSGCGRDSGRLKMGAAGLGGTYQAFSDAFAKLESETNNREIGVRTTAGSAANLRLLSQNYIQLALCQADLLEDAWNGTGQFQGTEPIRGFGAVAGVYEEACQIVVRADSEISTVEELEGHRVSIGEEESGTKQNALQILAAYGLNEKLVEEVSLNYTEAAKELENGTIDAFFCTAGVQTAAITNLAQRTGIRFLNVDIAAAARLKKSYPVYDSCIIAAGTYPGQEEDVSTVGVKAVLLASDSVSAEVVEELTALLFEEQQELDFALPVELITDADAAVAGISVPFHKGAERYYESRGEKSEN</sequence>
<comment type="caution">
    <text evidence="1">The sequence shown here is derived from an EMBL/GenBank/DDBJ whole genome shotgun (WGS) entry which is preliminary data.</text>
</comment>
<organism evidence="1 2">
    <name type="scientific">Gallintestinimicrobium propionicum</name>
    <dbReference type="NCBI Taxonomy" id="2981770"/>
    <lineage>
        <taxon>Bacteria</taxon>
        <taxon>Bacillati</taxon>
        <taxon>Bacillota</taxon>
        <taxon>Clostridia</taxon>
        <taxon>Lachnospirales</taxon>
        <taxon>Lachnospiraceae</taxon>
        <taxon>Gallintestinimicrobium</taxon>
    </lineage>
</organism>
<dbReference type="PANTHER" id="PTHR42941:SF1">
    <property type="entry name" value="SLL1037 PROTEIN"/>
    <property type="match status" value="1"/>
</dbReference>
<dbReference type="PANTHER" id="PTHR42941">
    <property type="entry name" value="SLL1037 PROTEIN"/>
    <property type="match status" value="1"/>
</dbReference>
<accession>A0AAE3AY75</accession>
<evidence type="ECO:0000313" key="2">
    <source>
        <dbReference type="Proteomes" id="UP001199355"/>
    </source>
</evidence>
<dbReference type="AlphaFoldDB" id="A0AAE3AY75"/>
<dbReference type="PROSITE" id="PS51257">
    <property type="entry name" value="PROKAR_LIPOPROTEIN"/>
    <property type="match status" value="1"/>
</dbReference>
<keyword evidence="2" id="KW-1185">Reference proteome</keyword>
<name>A0AAE3AY75_9FIRM</name>
<dbReference type="InterPro" id="IPR011852">
    <property type="entry name" value="TRAP_TAXI"/>
</dbReference>
<dbReference type="EMBL" id="JAJEQF010000017">
    <property type="protein sequence ID" value="MCC2167667.1"/>
    <property type="molecule type" value="Genomic_DNA"/>
</dbReference>
<gene>
    <name evidence="1" type="ORF">LKD45_08185</name>
</gene>
<dbReference type="Proteomes" id="UP001199355">
    <property type="component" value="Unassembled WGS sequence"/>
</dbReference>
<protein>
    <submittedName>
        <fullName evidence="1">TAXI family TRAP transporter solute-binding subunit</fullName>
    </submittedName>
</protein>
<evidence type="ECO:0000313" key="1">
    <source>
        <dbReference type="EMBL" id="MCC2167667.1"/>
    </source>
</evidence>